<dbReference type="OrthoDB" id="9775268at2"/>
<keyword evidence="3" id="KW-1003">Cell membrane</keyword>
<dbReference type="PANTHER" id="PTHR23513">
    <property type="entry name" value="INTEGRAL MEMBRANE EFFLUX PROTEIN-RELATED"/>
    <property type="match status" value="1"/>
</dbReference>
<gene>
    <name evidence="9" type="ORF">FF011L_17150</name>
</gene>
<name>A0A517MDJ2_9BACT</name>
<dbReference type="Proteomes" id="UP000320672">
    <property type="component" value="Chromosome"/>
</dbReference>
<dbReference type="GO" id="GO:0022857">
    <property type="term" value="F:transmembrane transporter activity"/>
    <property type="evidence" value="ECO:0007669"/>
    <property type="project" value="InterPro"/>
</dbReference>
<dbReference type="InterPro" id="IPR036259">
    <property type="entry name" value="MFS_trans_sf"/>
</dbReference>
<dbReference type="GO" id="GO:0005886">
    <property type="term" value="C:plasma membrane"/>
    <property type="evidence" value="ECO:0007669"/>
    <property type="project" value="UniProtKB-SubCell"/>
</dbReference>
<dbReference type="KEGG" id="rml:FF011L_17150"/>
<feature type="transmembrane region" description="Helical" evidence="7">
    <location>
        <begin position="185"/>
        <end position="205"/>
    </location>
</feature>
<organism evidence="9 10">
    <name type="scientific">Roseimaritima multifibrata</name>
    <dbReference type="NCBI Taxonomy" id="1930274"/>
    <lineage>
        <taxon>Bacteria</taxon>
        <taxon>Pseudomonadati</taxon>
        <taxon>Planctomycetota</taxon>
        <taxon>Planctomycetia</taxon>
        <taxon>Pirellulales</taxon>
        <taxon>Pirellulaceae</taxon>
        <taxon>Roseimaritima</taxon>
    </lineage>
</organism>
<feature type="transmembrane region" description="Helical" evidence="7">
    <location>
        <begin position="301"/>
        <end position="318"/>
    </location>
</feature>
<dbReference type="RefSeq" id="WP_145351132.1">
    <property type="nucleotide sequence ID" value="NZ_CP036262.1"/>
</dbReference>
<evidence type="ECO:0000259" key="8">
    <source>
        <dbReference type="PROSITE" id="PS50850"/>
    </source>
</evidence>
<dbReference type="PANTHER" id="PTHR23513:SF11">
    <property type="entry name" value="STAPHYLOFERRIN A TRANSPORTER"/>
    <property type="match status" value="1"/>
</dbReference>
<keyword evidence="5 7" id="KW-1133">Transmembrane helix</keyword>
<feature type="transmembrane region" description="Helical" evidence="7">
    <location>
        <begin position="324"/>
        <end position="347"/>
    </location>
</feature>
<dbReference type="InterPro" id="IPR020846">
    <property type="entry name" value="MFS_dom"/>
</dbReference>
<dbReference type="CDD" id="cd06173">
    <property type="entry name" value="MFS_MefA_like"/>
    <property type="match status" value="1"/>
</dbReference>
<evidence type="ECO:0000256" key="4">
    <source>
        <dbReference type="ARBA" id="ARBA00022692"/>
    </source>
</evidence>
<dbReference type="Gene3D" id="1.20.1250.20">
    <property type="entry name" value="MFS general substrate transporter like domains"/>
    <property type="match status" value="1"/>
</dbReference>
<keyword evidence="2" id="KW-0813">Transport</keyword>
<evidence type="ECO:0000313" key="10">
    <source>
        <dbReference type="Proteomes" id="UP000320672"/>
    </source>
</evidence>
<dbReference type="EMBL" id="CP036262">
    <property type="protein sequence ID" value="QDS92960.1"/>
    <property type="molecule type" value="Genomic_DNA"/>
</dbReference>
<feature type="transmembrane region" description="Helical" evidence="7">
    <location>
        <begin position="270"/>
        <end position="289"/>
    </location>
</feature>
<feature type="transmembrane region" description="Helical" evidence="7">
    <location>
        <begin position="359"/>
        <end position="378"/>
    </location>
</feature>
<keyword evidence="4 7" id="KW-0812">Transmembrane</keyword>
<dbReference type="AlphaFoldDB" id="A0A517MDJ2"/>
<evidence type="ECO:0000313" key="9">
    <source>
        <dbReference type="EMBL" id="QDS92960.1"/>
    </source>
</evidence>
<accession>A0A517MDJ2</accession>
<dbReference type="SUPFAM" id="SSF103473">
    <property type="entry name" value="MFS general substrate transporter"/>
    <property type="match status" value="1"/>
</dbReference>
<evidence type="ECO:0000256" key="2">
    <source>
        <dbReference type="ARBA" id="ARBA00022448"/>
    </source>
</evidence>
<evidence type="ECO:0000256" key="7">
    <source>
        <dbReference type="SAM" id="Phobius"/>
    </source>
</evidence>
<feature type="transmembrane region" description="Helical" evidence="7">
    <location>
        <begin position="65"/>
        <end position="86"/>
    </location>
</feature>
<evidence type="ECO:0000256" key="3">
    <source>
        <dbReference type="ARBA" id="ARBA00022475"/>
    </source>
</evidence>
<proteinExistence type="predicted"/>
<evidence type="ECO:0000256" key="5">
    <source>
        <dbReference type="ARBA" id="ARBA00022989"/>
    </source>
</evidence>
<reference evidence="9 10" key="1">
    <citation type="submission" date="2019-02" db="EMBL/GenBank/DDBJ databases">
        <title>Deep-cultivation of Planctomycetes and their phenomic and genomic characterization uncovers novel biology.</title>
        <authorList>
            <person name="Wiegand S."/>
            <person name="Jogler M."/>
            <person name="Boedeker C."/>
            <person name="Pinto D."/>
            <person name="Vollmers J."/>
            <person name="Rivas-Marin E."/>
            <person name="Kohn T."/>
            <person name="Peeters S.H."/>
            <person name="Heuer A."/>
            <person name="Rast P."/>
            <person name="Oberbeckmann S."/>
            <person name="Bunk B."/>
            <person name="Jeske O."/>
            <person name="Meyerdierks A."/>
            <person name="Storesund J.E."/>
            <person name="Kallscheuer N."/>
            <person name="Luecker S."/>
            <person name="Lage O.M."/>
            <person name="Pohl T."/>
            <person name="Merkel B.J."/>
            <person name="Hornburger P."/>
            <person name="Mueller R.-W."/>
            <person name="Bruemmer F."/>
            <person name="Labrenz M."/>
            <person name="Spormann A.M."/>
            <person name="Op den Camp H."/>
            <person name="Overmann J."/>
            <person name="Amann R."/>
            <person name="Jetten M.S.M."/>
            <person name="Mascher T."/>
            <person name="Medema M.H."/>
            <person name="Devos D.P."/>
            <person name="Kaster A.-K."/>
            <person name="Ovreas L."/>
            <person name="Rohde M."/>
            <person name="Galperin M.Y."/>
            <person name="Jogler C."/>
        </authorList>
    </citation>
    <scope>NUCLEOTIDE SEQUENCE [LARGE SCALE GENOMIC DNA]</scope>
    <source>
        <strain evidence="9 10">FF011L</strain>
    </source>
</reference>
<dbReference type="InterPro" id="IPR010290">
    <property type="entry name" value="TM_effector"/>
</dbReference>
<evidence type="ECO:0000256" key="6">
    <source>
        <dbReference type="ARBA" id="ARBA00023136"/>
    </source>
</evidence>
<keyword evidence="6 7" id="KW-0472">Membrane</keyword>
<feature type="transmembrane region" description="Helical" evidence="7">
    <location>
        <begin position="238"/>
        <end position="258"/>
    </location>
</feature>
<feature type="transmembrane region" description="Helical" evidence="7">
    <location>
        <begin position="384"/>
        <end position="403"/>
    </location>
</feature>
<sequence>MTSSSLSDSTPAAFEKPKTWEPMRFPLFRMFWAASLASNLGTWIHEIGASWLMTDLSDSPLLVSAVRTSMSLPILLLALPAGVLADRIDRRRLLIGTQFLMLVVAASMAFLTWTNQVHPAGLLGLTTLMGLGMVLHVPTWQACTPELVPRRLLPQAVSLGSISFNLARSVGPAIGGFLIGVWGPWSAFAMNAVSFAGVLFVLLTWKRETTEQHFGKSFSQSMMEGLRFALHERIMRNVLLRVFLFVLPASALWSQLPLLARFQLQWDSRGYGLMVCGLGVGAVLAAFSIDRLRYRFGSDRLLAGAMLLFSVFLALLAACTEQLPALLLMLPMGACWMIVLTTLNATAQMTLPQPLRARGMACYLTSLALAMSAGSMIWGQVAELGSPAVSLVVAAGLMAILVLPTRQASIGTALTETEESNG</sequence>
<protein>
    <submittedName>
        <fullName evidence="9">Enterobactin exporter EntS</fullName>
    </submittedName>
</protein>
<comment type="subcellular location">
    <subcellularLocation>
        <location evidence="1">Cell membrane</location>
        <topology evidence="1">Multi-pass membrane protein</topology>
    </subcellularLocation>
</comment>
<feature type="transmembrane region" description="Helical" evidence="7">
    <location>
        <begin position="93"/>
        <end position="114"/>
    </location>
</feature>
<feature type="domain" description="Major facilitator superfamily (MFS) profile" evidence="8">
    <location>
        <begin position="27"/>
        <end position="413"/>
    </location>
</feature>
<dbReference type="Pfam" id="PF05977">
    <property type="entry name" value="MFS_3"/>
    <property type="match status" value="1"/>
</dbReference>
<evidence type="ECO:0000256" key="1">
    <source>
        <dbReference type="ARBA" id="ARBA00004651"/>
    </source>
</evidence>
<feature type="transmembrane region" description="Helical" evidence="7">
    <location>
        <begin position="26"/>
        <end position="45"/>
    </location>
</feature>
<keyword evidence="10" id="KW-1185">Reference proteome</keyword>
<dbReference type="PROSITE" id="PS50850">
    <property type="entry name" value="MFS"/>
    <property type="match status" value="1"/>
</dbReference>